<protein>
    <submittedName>
        <fullName evidence="2">ORF3</fullName>
    </submittedName>
</protein>
<keyword evidence="1" id="KW-0472">Membrane</keyword>
<feature type="transmembrane region" description="Helical" evidence="1">
    <location>
        <begin position="165"/>
        <end position="184"/>
    </location>
</feature>
<feature type="transmembrane region" description="Helical" evidence="1">
    <location>
        <begin position="50"/>
        <end position="72"/>
    </location>
</feature>
<reference evidence="2" key="1">
    <citation type="journal article" date="2018" name="Front. Microbiol.">
        <title>Study of the Metatranscriptome of Eight Social and Solitary Wild Bee Species Reveals Novel Viruses and Bee Parasites.</title>
        <authorList>
            <person name="Schoonvaere K."/>
            <person name="Smagghe G."/>
            <person name="Francis F."/>
            <person name="de Graaf D.C."/>
        </authorList>
    </citation>
    <scope>NUCLEOTIDE SEQUENCE [LARGE SCALE GENOMIC DNA]</scope>
    <source>
        <strain evidence="2">Ahae2</strain>
    </source>
</reference>
<dbReference type="GeneID" id="41701898"/>
<dbReference type="Pfam" id="PF16504">
    <property type="entry name" value="SP24"/>
    <property type="match status" value="1"/>
</dbReference>
<keyword evidence="1" id="KW-0812">Transmembrane</keyword>
<evidence type="ECO:0000256" key="1">
    <source>
        <dbReference type="SAM" id="Phobius"/>
    </source>
</evidence>
<accession>A0A2L2P6U8</accession>
<evidence type="ECO:0000313" key="2">
    <source>
        <dbReference type="EMBL" id="AVH76847.1"/>
    </source>
</evidence>
<keyword evidence="1" id="KW-1133">Transmembrane helix</keyword>
<dbReference type="KEGG" id="vg:41701898"/>
<dbReference type="RefSeq" id="YP_009553583.1">
    <property type="nucleotide sequence ID" value="NC_040813.1"/>
</dbReference>
<dbReference type="Proteomes" id="UP000290145">
    <property type="component" value="Segment"/>
</dbReference>
<organism evidence="2">
    <name type="scientific">Andrena haemorrhoa nege-like virus</name>
    <dbReference type="NCBI Taxonomy" id="2094259"/>
    <lineage>
        <taxon>Viruses</taxon>
        <taxon>Riboviria</taxon>
        <taxon>Negevirus</taxon>
    </lineage>
</organism>
<dbReference type="InterPro" id="IPR032441">
    <property type="entry name" value="SP24"/>
</dbReference>
<dbReference type="OrthoDB" id="24292at10239"/>
<name>A0A2L2P6U8_9VIRU</name>
<proteinExistence type="predicted"/>
<feature type="transmembrane region" description="Helical" evidence="1">
    <location>
        <begin position="93"/>
        <end position="114"/>
    </location>
</feature>
<sequence length="200" mass="23126">MSQRKQAISSAVRRTTVQPVVVKPKGRLTSVRNKFRNSVKSFDLTSFYNYTLNVVSDPTFLLLYCLSIYICYDYSNSHDKSHIFKFTKNLVTTFPSLSASACAVYNWIVAFIPFLPVILTVPPKLRIPTFIGTILYYSFIPERTVYEYLIHSVCIYLFIRTRNRYFRILSLSLLFLSYVMQFAIPLPANSVLVCNSTTFK</sequence>
<dbReference type="EMBL" id="MF998082">
    <property type="protein sequence ID" value="AVH76847.1"/>
    <property type="molecule type" value="Genomic_RNA"/>
</dbReference>